<proteinExistence type="predicted"/>
<accession>A0A1N7U2M7</accession>
<dbReference type="AlphaFoldDB" id="A0A1N7U2M7"/>
<organism evidence="2 6">
    <name type="scientific">Pseudomonas simiae</name>
    <dbReference type="NCBI Taxonomy" id="321846"/>
    <lineage>
        <taxon>Bacteria</taxon>
        <taxon>Pseudomonadati</taxon>
        <taxon>Pseudomonadota</taxon>
        <taxon>Gammaproteobacteria</taxon>
        <taxon>Pseudomonadales</taxon>
        <taxon>Pseudomonadaceae</taxon>
        <taxon>Pseudomonas</taxon>
    </lineage>
</organism>
<dbReference type="PANTHER" id="PTHR43283:SF7">
    <property type="entry name" value="BETA-LACTAMASE-RELATED DOMAIN-CONTAINING PROTEIN"/>
    <property type="match status" value="1"/>
</dbReference>
<evidence type="ECO:0000313" key="5">
    <source>
        <dbReference type="Proteomes" id="UP000016504"/>
    </source>
</evidence>
<sequence length="501" mass="55687">MTYIPLPRALPHERGVDPAGVVDFLQAVTEQGLELHSFLLYRQGAVVAEAYWQPYSAHRLHVQHSATKSWTATAIGLLIDDGRLSLDAKVVSFFPELCPQPISANLAAMTVEDLLTMRTGHTRGISGGDWRNLQSSWVEAFLNEPVDEPPGQSFIYSSASSFMLSAIVTQVTGQTMHALLQARVLDYLGLDHLEWDLAPGGFNSGGNGLSCTSEDSLKFGVLHLNHGQWQGRQLLSPEWVSEATRNQVQDVWMGEFDGKQYLPRDKNKANEAQREGYGYQWWMTEHGGYYASGVFGQQCMVLPEQDTVIVFTCGLRLGEKRLHAALWQHLFPALGRTAVDANASQAQLDALIDGLRLPTLQGLQSSPASRALQGRFAIEPNEDGVREVAFDFQADYCDFTLVDHRGTHHVRAGFRQPIETLTSLTGNYLHHQYQPEQTAVVAQACWSTEGELRMDWRFVETAFGDHVTGRVQDGRLRFDRGVNTNAGALQRPTLIGSRIPL</sequence>
<dbReference type="EMBL" id="AVQG01000058">
    <property type="protein sequence ID" value="ERH47445.1"/>
    <property type="molecule type" value="Genomic_DNA"/>
</dbReference>
<protein>
    <submittedName>
        <fullName evidence="2">6-aminohexanoate hydrolase</fullName>
    </submittedName>
    <submittedName>
        <fullName evidence="3">6-aminohexanoate-dimer hydrolase</fullName>
    </submittedName>
    <submittedName>
        <fullName evidence="4">Serine hydrolase</fullName>
    </submittedName>
</protein>
<dbReference type="EMBL" id="CP007637">
    <property type="protein sequence ID" value="AIB36122.1"/>
    <property type="molecule type" value="Genomic_DNA"/>
</dbReference>
<dbReference type="SUPFAM" id="SSF56601">
    <property type="entry name" value="beta-lactamase/transpeptidase-like"/>
    <property type="match status" value="1"/>
</dbReference>
<evidence type="ECO:0000313" key="7">
    <source>
        <dbReference type="Proteomes" id="UP000814078"/>
    </source>
</evidence>
<dbReference type="PANTHER" id="PTHR43283">
    <property type="entry name" value="BETA-LACTAMASE-RELATED"/>
    <property type="match status" value="1"/>
</dbReference>
<dbReference type="InterPro" id="IPR012338">
    <property type="entry name" value="Beta-lactam/transpept-like"/>
</dbReference>
<reference evidence="3 5" key="1">
    <citation type="submission" date="2013-08" db="EMBL/GenBank/DDBJ databases">
        <title>Biodegradation of aromatic compounds in biofilm forming Pseudomonas isolated from sewage sludge.</title>
        <authorList>
            <person name="Qureshi A."/>
            <person name="Ghosh S."/>
            <person name="Khardenavis A.A."/>
            <person name="Kapley A."/>
            <person name="Purohit H.J."/>
        </authorList>
    </citation>
    <scope>NUCLEOTIDE SEQUENCE [LARGE SCALE GENOMIC DNA]</scope>
    <source>
        <strain evidence="3 5">EGD-AQ6</strain>
    </source>
</reference>
<dbReference type="InterPro" id="IPR050789">
    <property type="entry name" value="Diverse_Enzym_Activities"/>
</dbReference>
<feature type="domain" description="Beta-lactamase-related" evidence="1">
    <location>
        <begin position="37"/>
        <end position="313"/>
    </location>
</feature>
<evidence type="ECO:0000313" key="2">
    <source>
        <dbReference type="EMBL" id="AIB36122.1"/>
    </source>
</evidence>
<dbReference type="eggNOG" id="COG1680">
    <property type="taxonomic scope" value="Bacteria"/>
</dbReference>
<name>A0A1N7U2M7_9PSED</name>
<dbReference type="Gene3D" id="3.40.710.10">
    <property type="entry name" value="DD-peptidase/beta-lactamase superfamily"/>
    <property type="match status" value="1"/>
</dbReference>
<reference evidence="4 7" key="3">
    <citation type="submission" date="2019-11" db="EMBL/GenBank/DDBJ databases">
        <title>Epiphytic Pseudomonas syringae from cherry orchards.</title>
        <authorList>
            <person name="Hulin M.T."/>
        </authorList>
    </citation>
    <scope>NUCLEOTIDE SEQUENCE [LARGE SCALE GENOMIC DNA]</scope>
    <source>
        <strain evidence="4 7">PA-5-11C</strain>
    </source>
</reference>
<dbReference type="Proteomes" id="UP000814078">
    <property type="component" value="Unassembled WGS sequence"/>
</dbReference>
<dbReference type="RefSeq" id="WP_010211182.1">
    <property type="nucleotide sequence ID" value="NZ_AVQG01000058.1"/>
</dbReference>
<dbReference type="GO" id="GO:0016787">
    <property type="term" value="F:hydrolase activity"/>
    <property type="evidence" value="ECO:0007669"/>
    <property type="project" value="UniProtKB-KW"/>
</dbReference>
<accession>U1S6N4</accession>
<dbReference type="Proteomes" id="UP000016504">
    <property type="component" value="Unassembled WGS sequence"/>
</dbReference>
<dbReference type="Proteomes" id="UP000027308">
    <property type="component" value="Chromosome"/>
</dbReference>
<evidence type="ECO:0000313" key="3">
    <source>
        <dbReference type="EMBL" id="ERH47445.1"/>
    </source>
</evidence>
<gene>
    <name evidence="4" type="ORF">GIW13_22985</name>
    <name evidence="3" type="ORF">O204_14560</name>
    <name evidence="2" type="ORF">PS417_11160</name>
</gene>
<evidence type="ECO:0000259" key="1">
    <source>
        <dbReference type="Pfam" id="PF00144"/>
    </source>
</evidence>
<evidence type="ECO:0000313" key="4">
    <source>
        <dbReference type="EMBL" id="MCF5321162.1"/>
    </source>
</evidence>
<dbReference type="EMBL" id="WKCM01000048">
    <property type="protein sequence ID" value="MCF5321162.1"/>
    <property type="molecule type" value="Genomic_DNA"/>
</dbReference>
<dbReference type="OrthoDB" id="6963107at2"/>
<dbReference type="Pfam" id="PF00144">
    <property type="entry name" value="Beta-lactamase"/>
    <property type="match status" value="1"/>
</dbReference>
<reference evidence="2 6" key="2">
    <citation type="submission" date="2014-05" db="EMBL/GenBank/DDBJ databases">
        <title>Pseudomonas simiae WCS417.</title>
        <authorList>
            <person name="Berendsen R.L."/>
        </authorList>
    </citation>
    <scope>NUCLEOTIDE SEQUENCE [LARGE SCALE GENOMIC DNA]</scope>
    <source>
        <strain evidence="2 6">WCS417</strain>
    </source>
</reference>
<keyword evidence="7" id="KW-1185">Reference proteome</keyword>
<dbReference type="InterPro" id="IPR001466">
    <property type="entry name" value="Beta-lactam-related"/>
</dbReference>
<dbReference type="PATRIC" id="fig|1390371.3.peg.5455"/>
<evidence type="ECO:0000313" key="6">
    <source>
        <dbReference type="Proteomes" id="UP000027308"/>
    </source>
</evidence>
<keyword evidence="2" id="KW-0378">Hydrolase</keyword>